<sequence>MWPGWETEPSSGSRTRSPNGSGRLPRRSFLAAFLGPAWSAVPSPILWLFRWLLFRVEFGAGLIKTRGDPCWRELTCLYYHHETQPMPNPLSWYFHRLPGPLHRLEVLGSHFAQLVAPLMLFFPQPIASFAGLVIVITQAWLVLSGNFSWLNFVTLVLAASAFDDAALARVVPLEGASTTVVAWHEGLVIAFQGTPRTSGPRCPQAHYGSVTVTGVERQPRVPWASWP</sequence>
<evidence type="ECO:0000313" key="5">
    <source>
        <dbReference type="Proteomes" id="UP001207654"/>
    </source>
</evidence>
<feature type="transmembrane region" description="Helical" evidence="2">
    <location>
        <begin position="126"/>
        <end position="143"/>
    </location>
</feature>
<feature type="transmembrane region" description="Helical" evidence="2">
    <location>
        <begin position="29"/>
        <end position="49"/>
    </location>
</feature>
<accession>A0ABT4A6J7</accession>
<dbReference type="EMBL" id="JAPNKA010000001">
    <property type="protein sequence ID" value="MCY1077279.1"/>
    <property type="molecule type" value="Genomic_DNA"/>
</dbReference>
<feature type="compositionally biased region" description="Polar residues" evidence="1">
    <location>
        <begin position="8"/>
        <end position="20"/>
    </location>
</feature>
<dbReference type="RefSeq" id="WP_267536122.1">
    <property type="nucleotide sequence ID" value="NZ_JAPNKA010000001.1"/>
</dbReference>
<keyword evidence="5" id="KW-1185">Reference proteome</keyword>
<feature type="domain" description="Lipase maturation factor 1/2 N-terminal" evidence="3">
    <location>
        <begin position="28"/>
        <end position="167"/>
    </location>
</feature>
<evidence type="ECO:0000313" key="4">
    <source>
        <dbReference type="EMBL" id="MCY1077279.1"/>
    </source>
</evidence>
<dbReference type="Pfam" id="PF06762">
    <property type="entry name" value="LMF1"/>
    <property type="match status" value="1"/>
</dbReference>
<evidence type="ECO:0000256" key="1">
    <source>
        <dbReference type="SAM" id="MobiDB-lite"/>
    </source>
</evidence>
<protein>
    <submittedName>
        <fullName evidence="4">Lipase maturation factor family protein</fullName>
    </submittedName>
</protein>
<dbReference type="PANTHER" id="PTHR14463:SF10">
    <property type="entry name" value="LIPASE MATURATION FACTOR 1"/>
    <property type="match status" value="1"/>
</dbReference>
<evidence type="ECO:0000259" key="3">
    <source>
        <dbReference type="Pfam" id="PF06762"/>
    </source>
</evidence>
<dbReference type="PANTHER" id="PTHR14463">
    <property type="entry name" value="LIPASE MATURATION FACTOR"/>
    <property type="match status" value="1"/>
</dbReference>
<feature type="region of interest" description="Disordered" evidence="1">
    <location>
        <begin position="1"/>
        <end position="22"/>
    </location>
</feature>
<reference evidence="4 5" key="1">
    <citation type="submission" date="2022-11" db="EMBL/GenBank/DDBJ databases">
        <title>Minimal conservation of predation-associated metabolite biosynthetic gene clusters underscores biosynthetic potential of Myxococcota including descriptions for ten novel species: Archangium lansinium sp. nov., Myxococcus landrumus sp. nov., Nannocystis bai.</title>
        <authorList>
            <person name="Ahearne A."/>
            <person name="Stevens C."/>
            <person name="Phillips K."/>
        </authorList>
    </citation>
    <scope>NUCLEOTIDE SEQUENCE [LARGE SCALE GENOMIC DNA]</scope>
    <source>
        <strain evidence="4 5">MIWBW</strain>
    </source>
</reference>
<dbReference type="InterPro" id="IPR009613">
    <property type="entry name" value="LMF"/>
</dbReference>
<keyword evidence="2" id="KW-0472">Membrane</keyword>
<dbReference type="InterPro" id="IPR057434">
    <property type="entry name" value="LMF1/2_N"/>
</dbReference>
<evidence type="ECO:0000256" key="2">
    <source>
        <dbReference type="SAM" id="Phobius"/>
    </source>
</evidence>
<keyword evidence="2" id="KW-0812">Transmembrane</keyword>
<name>A0ABT4A6J7_9BACT</name>
<organism evidence="4 5">
    <name type="scientific">Archangium lansingense</name>
    <dbReference type="NCBI Taxonomy" id="2995310"/>
    <lineage>
        <taxon>Bacteria</taxon>
        <taxon>Pseudomonadati</taxon>
        <taxon>Myxococcota</taxon>
        <taxon>Myxococcia</taxon>
        <taxon>Myxococcales</taxon>
        <taxon>Cystobacterineae</taxon>
        <taxon>Archangiaceae</taxon>
        <taxon>Archangium</taxon>
    </lineage>
</organism>
<proteinExistence type="predicted"/>
<comment type="caution">
    <text evidence="4">The sequence shown here is derived from an EMBL/GenBank/DDBJ whole genome shotgun (WGS) entry which is preliminary data.</text>
</comment>
<dbReference type="Proteomes" id="UP001207654">
    <property type="component" value="Unassembled WGS sequence"/>
</dbReference>
<gene>
    <name evidence="4" type="ORF">OV287_22675</name>
</gene>
<keyword evidence="2" id="KW-1133">Transmembrane helix</keyword>